<dbReference type="PROSITE" id="PS51892">
    <property type="entry name" value="SUBTILASE"/>
    <property type="match status" value="1"/>
</dbReference>
<keyword evidence="3" id="KW-0732">Signal</keyword>
<dbReference type="Pfam" id="PF17766">
    <property type="entry name" value="fn3_6"/>
    <property type="match status" value="1"/>
</dbReference>
<reference evidence="9" key="2">
    <citation type="submission" date="2021-12" db="EMBL/GenBank/DDBJ databases">
        <title>Resequencing data analysis of finger millet.</title>
        <authorList>
            <person name="Hatakeyama M."/>
            <person name="Aluri S."/>
            <person name="Balachadran M.T."/>
            <person name="Sivarajan S.R."/>
            <person name="Poveda L."/>
            <person name="Shimizu-Inatsugi R."/>
            <person name="Schlapbach R."/>
            <person name="Sreeman S.M."/>
            <person name="Shimizu K.K."/>
        </authorList>
    </citation>
    <scope>NUCLEOTIDE SEQUENCE</scope>
</reference>
<evidence type="ECO:0000313" key="9">
    <source>
        <dbReference type="EMBL" id="GJM91720.1"/>
    </source>
</evidence>
<dbReference type="PANTHER" id="PTHR10795">
    <property type="entry name" value="PROPROTEIN CONVERTASE SUBTILISIN/KEXIN"/>
    <property type="match status" value="1"/>
</dbReference>
<dbReference type="Gene3D" id="2.60.40.2310">
    <property type="match status" value="1"/>
</dbReference>
<evidence type="ECO:0000259" key="8">
    <source>
        <dbReference type="Pfam" id="PF17766"/>
    </source>
</evidence>
<dbReference type="InterPro" id="IPR036852">
    <property type="entry name" value="Peptidase_S8/S53_dom_sf"/>
</dbReference>
<keyword evidence="5" id="KW-0720">Serine protease</keyword>
<feature type="domain" description="Subtilisin-like protease fibronectin type-III" evidence="8">
    <location>
        <begin position="193"/>
        <end position="287"/>
    </location>
</feature>
<gene>
    <name evidence="9" type="primary">ga08126</name>
    <name evidence="9" type="ORF">PR202_ga08126</name>
</gene>
<comment type="caution">
    <text evidence="6">Lacks conserved residue(s) required for the propagation of feature annotation.</text>
</comment>
<evidence type="ECO:0000256" key="5">
    <source>
        <dbReference type="ARBA" id="ARBA00022825"/>
    </source>
</evidence>
<dbReference type="GO" id="GO:0004252">
    <property type="term" value="F:serine-type endopeptidase activity"/>
    <property type="evidence" value="ECO:0007669"/>
    <property type="project" value="InterPro"/>
</dbReference>
<proteinExistence type="inferred from homology"/>
<dbReference type="SUPFAM" id="SSF52743">
    <property type="entry name" value="Subtilisin-like"/>
    <property type="match status" value="1"/>
</dbReference>
<dbReference type="PROSITE" id="PS00138">
    <property type="entry name" value="SUBTILASE_SER"/>
    <property type="match status" value="1"/>
</dbReference>
<evidence type="ECO:0000256" key="2">
    <source>
        <dbReference type="ARBA" id="ARBA00022670"/>
    </source>
</evidence>
<evidence type="ECO:0000313" key="10">
    <source>
        <dbReference type="Proteomes" id="UP001054889"/>
    </source>
</evidence>
<feature type="domain" description="Peptidase S8/S53" evidence="7">
    <location>
        <begin position="25"/>
        <end position="116"/>
    </location>
</feature>
<dbReference type="Gene3D" id="3.40.50.200">
    <property type="entry name" value="Peptidase S8/S53 domain"/>
    <property type="match status" value="1"/>
</dbReference>
<evidence type="ECO:0000259" key="7">
    <source>
        <dbReference type="Pfam" id="PF00082"/>
    </source>
</evidence>
<sequence length="303" mass="31733">MGYATSTSNAAATVTFRNTKLGVHPALTVATFSSRGPSATSPGLLKPNVMAPGLNILAAWPPQLGNSAGQRFSIISGTSMATPHVSGVAALIKSVHPDWSPAAIKSAIMTTADVVDNAGGYFLDERRERAGAYATGAGHVNPRRAADPGMVYDLGVLDYAAYICALLNDRALATIVRNTSLSCAMLPKKTEAQLNYPTITVPLSSTKSFTVNRTVTSVGPAESTYAVQVDMPDSLLTVRVSPEKLVFSKVGEKRMFSVTVGSARGQDVVECSLKWVSAKHVVRSPIVAVVGLDGALTMSGNHN</sequence>
<dbReference type="InterPro" id="IPR041469">
    <property type="entry name" value="Subtilisin-like_FN3"/>
</dbReference>
<comment type="similarity">
    <text evidence="1 6">Belongs to the peptidase S8 family.</text>
</comment>
<accession>A0AAV5C1E2</accession>
<dbReference type="Gene3D" id="3.50.30.30">
    <property type="match status" value="1"/>
</dbReference>
<keyword evidence="4" id="KW-0378">Hydrolase</keyword>
<organism evidence="9 10">
    <name type="scientific">Eleusine coracana subsp. coracana</name>
    <dbReference type="NCBI Taxonomy" id="191504"/>
    <lineage>
        <taxon>Eukaryota</taxon>
        <taxon>Viridiplantae</taxon>
        <taxon>Streptophyta</taxon>
        <taxon>Embryophyta</taxon>
        <taxon>Tracheophyta</taxon>
        <taxon>Spermatophyta</taxon>
        <taxon>Magnoliopsida</taxon>
        <taxon>Liliopsida</taxon>
        <taxon>Poales</taxon>
        <taxon>Poaceae</taxon>
        <taxon>PACMAD clade</taxon>
        <taxon>Chloridoideae</taxon>
        <taxon>Cynodonteae</taxon>
        <taxon>Eleusininae</taxon>
        <taxon>Eleusine</taxon>
    </lineage>
</organism>
<evidence type="ECO:0000256" key="6">
    <source>
        <dbReference type="PROSITE-ProRule" id="PRU01240"/>
    </source>
</evidence>
<keyword evidence="10" id="KW-1185">Reference proteome</keyword>
<dbReference type="GO" id="GO:0006508">
    <property type="term" value="P:proteolysis"/>
    <property type="evidence" value="ECO:0007669"/>
    <property type="project" value="UniProtKB-KW"/>
</dbReference>
<keyword evidence="2" id="KW-0645">Protease</keyword>
<comment type="caution">
    <text evidence="9">The sequence shown here is derived from an EMBL/GenBank/DDBJ whole genome shotgun (WGS) entry which is preliminary data.</text>
</comment>
<dbReference type="Proteomes" id="UP001054889">
    <property type="component" value="Unassembled WGS sequence"/>
</dbReference>
<evidence type="ECO:0000256" key="3">
    <source>
        <dbReference type="ARBA" id="ARBA00022729"/>
    </source>
</evidence>
<dbReference type="InterPro" id="IPR000209">
    <property type="entry name" value="Peptidase_S8/S53_dom"/>
</dbReference>
<dbReference type="AlphaFoldDB" id="A0AAV5C1E2"/>
<evidence type="ECO:0000256" key="4">
    <source>
        <dbReference type="ARBA" id="ARBA00022801"/>
    </source>
</evidence>
<dbReference type="Pfam" id="PF00082">
    <property type="entry name" value="Peptidase_S8"/>
    <property type="match status" value="1"/>
</dbReference>
<name>A0AAV5C1E2_ELECO</name>
<reference evidence="9" key="1">
    <citation type="journal article" date="2018" name="DNA Res.">
        <title>Multiple hybrid de novo genome assembly of finger millet, an orphan allotetraploid crop.</title>
        <authorList>
            <person name="Hatakeyama M."/>
            <person name="Aluri S."/>
            <person name="Balachadran M.T."/>
            <person name="Sivarajan S.R."/>
            <person name="Patrignani A."/>
            <person name="Gruter S."/>
            <person name="Poveda L."/>
            <person name="Shimizu-Inatsugi R."/>
            <person name="Baeten J."/>
            <person name="Francoijs K.J."/>
            <person name="Nataraja K.N."/>
            <person name="Reddy Y.A.N."/>
            <person name="Phadnis S."/>
            <person name="Ravikumar R.L."/>
            <person name="Schlapbach R."/>
            <person name="Sreeman S.M."/>
            <person name="Shimizu K.K."/>
        </authorList>
    </citation>
    <scope>NUCLEOTIDE SEQUENCE</scope>
</reference>
<dbReference type="EMBL" id="BQKI01000003">
    <property type="protein sequence ID" value="GJM91720.1"/>
    <property type="molecule type" value="Genomic_DNA"/>
</dbReference>
<dbReference type="InterPro" id="IPR023828">
    <property type="entry name" value="Peptidase_S8_Ser-AS"/>
</dbReference>
<protein>
    <submittedName>
        <fullName evidence="9">Uncharacterized protein</fullName>
    </submittedName>
</protein>
<evidence type="ECO:0000256" key="1">
    <source>
        <dbReference type="ARBA" id="ARBA00011073"/>
    </source>
</evidence>
<dbReference type="InterPro" id="IPR045051">
    <property type="entry name" value="SBT"/>
</dbReference>